<dbReference type="GO" id="GO:0048193">
    <property type="term" value="P:Golgi vesicle transport"/>
    <property type="evidence" value="ECO:0007669"/>
    <property type="project" value="InterPro"/>
</dbReference>
<keyword evidence="7" id="KW-1185">Reference proteome</keyword>
<feature type="domain" description="Syntaxin 6/10/61 N-terminal" evidence="5">
    <location>
        <begin position="1"/>
        <end position="77"/>
    </location>
</feature>
<evidence type="ECO:0000256" key="1">
    <source>
        <dbReference type="ARBA" id="ARBA00022927"/>
    </source>
</evidence>
<comment type="caution">
    <text evidence="6">The sequence shown here is derived from an EMBL/GenBank/DDBJ whole genome shotgun (WGS) entry which is preliminary data.</text>
</comment>
<protein>
    <recommendedName>
        <fullName evidence="5">Syntaxin 6/10/61 N-terminal domain-containing protein</fullName>
    </recommendedName>
</protein>
<evidence type="ECO:0000256" key="4">
    <source>
        <dbReference type="SAM" id="Phobius"/>
    </source>
</evidence>
<comment type="subcellular location">
    <subcellularLocation>
        <location evidence="2">Endomembrane system</location>
        <topology evidence="2">Single-pass type IV membrane protein</topology>
    </subcellularLocation>
</comment>
<name>A0AAV5J0S5_9ROSI</name>
<keyword evidence="4" id="KW-1133">Transmembrane helix</keyword>
<dbReference type="InterPro" id="IPR010989">
    <property type="entry name" value="SNARE"/>
</dbReference>
<organism evidence="6 7">
    <name type="scientific">Rubroshorea leprosula</name>
    <dbReference type="NCBI Taxonomy" id="152421"/>
    <lineage>
        <taxon>Eukaryota</taxon>
        <taxon>Viridiplantae</taxon>
        <taxon>Streptophyta</taxon>
        <taxon>Embryophyta</taxon>
        <taxon>Tracheophyta</taxon>
        <taxon>Spermatophyta</taxon>
        <taxon>Magnoliopsida</taxon>
        <taxon>eudicotyledons</taxon>
        <taxon>Gunneridae</taxon>
        <taxon>Pentapetalae</taxon>
        <taxon>rosids</taxon>
        <taxon>malvids</taxon>
        <taxon>Malvales</taxon>
        <taxon>Dipterocarpaceae</taxon>
        <taxon>Rubroshorea</taxon>
    </lineage>
</organism>
<dbReference type="Pfam" id="PF09177">
    <property type="entry name" value="STX6_10_61_N"/>
    <property type="match status" value="1"/>
</dbReference>
<evidence type="ECO:0000256" key="3">
    <source>
        <dbReference type="SAM" id="MobiDB-lite"/>
    </source>
</evidence>
<dbReference type="Proteomes" id="UP001054252">
    <property type="component" value="Unassembled WGS sequence"/>
</dbReference>
<dbReference type="PANTHER" id="PTHR34949">
    <property type="entry name" value="OS05G0443700 PROTEIN"/>
    <property type="match status" value="1"/>
</dbReference>
<dbReference type="InterPro" id="IPR015260">
    <property type="entry name" value="Syntaxin-6/10/61_N"/>
</dbReference>
<evidence type="ECO:0000313" key="6">
    <source>
        <dbReference type="EMBL" id="GKV04490.1"/>
    </source>
</evidence>
<sequence>MESTYRTWLHAKKDTSDTWKFEELRRDLNTTLGTTKWQLEEFEKAVQSSYKGCSSEGAKDRHLQFIAAIEDQIANIEKSLRESALSDGKTTLPWVQLDKGERDELAWFLSAPSQSEDNKDSNRNGKDNEIPQEMEKEPVSNSLKNSRRSVDWGSSEARGEKSHGHRRTASASADIGDWQIVIADAGFQHNPAKGQPPLPPRKIPSFSRFLNSMETASKLKWSMNGAKKWKAVDCQQETDLELLRSPQMTRGINACCEKSKSSLGCDDCYDKQLHRWYGAIQRQLQRSQYQVQHSRVIKIAFSIVLFICLIVLLAIEF</sequence>
<reference evidence="6 7" key="1">
    <citation type="journal article" date="2021" name="Commun. Biol.">
        <title>The genome of Shorea leprosula (Dipterocarpaceae) highlights the ecological relevance of drought in aseasonal tropical rainforests.</title>
        <authorList>
            <person name="Ng K.K.S."/>
            <person name="Kobayashi M.J."/>
            <person name="Fawcett J.A."/>
            <person name="Hatakeyama M."/>
            <person name="Paape T."/>
            <person name="Ng C.H."/>
            <person name="Ang C.C."/>
            <person name="Tnah L.H."/>
            <person name="Lee C.T."/>
            <person name="Nishiyama T."/>
            <person name="Sese J."/>
            <person name="O'Brien M.J."/>
            <person name="Copetti D."/>
            <person name="Mohd Noor M.I."/>
            <person name="Ong R.C."/>
            <person name="Putra M."/>
            <person name="Sireger I.Z."/>
            <person name="Indrioko S."/>
            <person name="Kosugi Y."/>
            <person name="Izuno A."/>
            <person name="Isagi Y."/>
            <person name="Lee S.L."/>
            <person name="Shimizu K.K."/>
        </authorList>
    </citation>
    <scope>NUCLEOTIDE SEQUENCE [LARGE SCALE GENOMIC DNA]</scope>
    <source>
        <strain evidence="6">214</strain>
    </source>
</reference>
<keyword evidence="4" id="KW-0472">Membrane</keyword>
<dbReference type="AlphaFoldDB" id="A0AAV5J0S5"/>
<keyword evidence="4" id="KW-0812">Transmembrane</keyword>
<dbReference type="GO" id="GO:0016020">
    <property type="term" value="C:membrane"/>
    <property type="evidence" value="ECO:0007669"/>
    <property type="project" value="InterPro"/>
</dbReference>
<proteinExistence type="predicted"/>
<keyword evidence="1" id="KW-0813">Transport</keyword>
<feature type="compositionally biased region" description="Basic and acidic residues" evidence="3">
    <location>
        <begin position="116"/>
        <end position="138"/>
    </location>
</feature>
<feature type="region of interest" description="Disordered" evidence="3">
    <location>
        <begin position="109"/>
        <end position="171"/>
    </location>
</feature>
<evidence type="ECO:0000256" key="2">
    <source>
        <dbReference type="ARBA" id="ARBA00046280"/>
    </source>
</evidence>
<dbReference type="EMBL" id="BPVZ01000022">
    <property type="protein sequence ID" value="GKV04490.1"/>
    <property type="molecule type" value="Genomic_DNA"/>
</dbReference>
<evidence type="ECO:0000259" key="5">
    <source>
        <dbReference type="Pfam" id="PF09177"/>
    </source>
</evidence>
<accession>A0AAV5J0S5</accession>
<gene>
    <name evidence="6" type="ORF">SLEP1_g16645</name>
</gene>
<dbReference type="GO" id="GO:0015031">
    <property type="term" value="P:protein transport"/>
    <property type="evidence" value="ECO:0007669"/>
    <property type="project" value="UniProtKB-KW"/>
</dbReference>
<evidence type="ECO:0000313" key="7">
    <source>
        <dbReference type="Proteomes" id="UP001054252"/>
    </source>
</evidence>
<feature type="transmembrane region" description="Helical" evidence="4">
    <location>
        <begin position="296"/>
        <end position="315"/>
    </location>
</feature>
<dbReference type="Gene3D" id="1.20.58.90">
    <property type="match status" value="1"/>
</dbReference>
<dbReference type="PANTHER" id="PTHR34949:SF6">
    <property type="entry name" value="EXPRESSED PROTEIN"/>
    <property type="match status" value="1"/>
</dbReference>
<dbReference type="GO" id="GO:0012505">
    <property type="term" value="C:endomembrane system"/>
    <property type="evidence" value="ECO:0007669"/>
    <property type="project" value="UniProtKB-SubCell"/>
</dbReference>
<keyword evidence="1" id="KW-0653">Protein transport</keyword>
<dbReference type="SUPFAM" id="SSF47661">
    <property type="entry name" value="t-snare proteins"/>
    <property type="match status" value="1"/>
</dbReference>